<dbReference type="PANTHER" id="PTHR10656">
    <property type="entry name" value="CELL FATE DETERMINING PROTEIN MAB21-RELATED"/>
    <property type="match status" value="1"/>
</dbReference>
<organism evidence="1 2">
    <name type="scientific">Glareola pratincola</name>
    <name type="common">Collared pratincole</name>
    <name type="synonym">Hirundo pratincola</name>
    <dbReference type="NCBI Taxonomy" id="43316"/>
    <lineage>
        <taxon>Eukaryota</taxon>
        <taxon>Metazoa</taxon>
        <taxon>Chordata</taxon>
        <taxon>Craniata</taxon>
        <taxon>Vertebrata</taxon>
        <taxon>Euteleostomi</taxon>
        <taxon>Archelosauria</taxon>
        <taxon>Archosauria</taxon>
        <taxon>Dinosauria</taxon>
        <taxon>Saurischia</taxon>
        <taxon>Theropoda</taxon>
        <taxon>Coelurosauria</taxon>
        <taxon>Aves</taxon>
        <taxon>Neognathae</taxon>
        <taxon>Neoaves</taxon>
        <taxon>Charadriiformes</taxon>
        <taxon>Glareolidae</taxon>
        <taxon>Glareola</taxon>
    </lineage>
</organism>
<name>A0A7L4MEX1_GLAPT</name>
<dbReference type="AlphaFoldDB" id="A0A7L4MEX1"/>
<dbReference type="Gene3D" id="3.30.460.90">
    <property type="match status" value="1"/>
</dbReference>
<evidence type="ECO:0000313" key="2">
    <source>
        <dbReference type="Proteomes" id="UP000583049"/>
    </source>
</evidence>
<evidence type="ECO:0000313" key="1">
    <source>
        <dbReference type="EMBL" id="NXY75225.1"/>
    </source>
</evidence>
<accession>A0A7L4MEX1</accession>
<feature type="non-terminal residue" evidence="1">
    <location>
        <position position="157"/>
    </location>
</feature>
<feature type="non-terminal residue" evidence="1">
    <location>
        <position position="1"/>
    </location>
</feature>
<dbReference type="EMBL" id="VWPO01002101">
    <property type="protein sequence ID" value="NXY75225.1"/>
    <property type="molecule type" value="Genomic_DNA"/>
</dbReference>
<dbReference type="GO" id="GO:0016020">
    <property type="term" value="C:membrane"/>
    <property type="evidence" value="ECO:0007669"/>
    <property type="project" value="TreeGrafter"/>
</dbReference>
<proteinExistence type="predicted"/>
<gene>
    <name evidence="1" type="primary">Itpripl1_1</name>
    <name evidence="1" type="ORF">GLAPRA_R15557</name>
</gene>
<dbReference type="Proteomes" id="UP000583049">
    <property type="component" value="Unassembled WGS sequence"/>
</dbReference>
<sequence length="157" mass="17374">GLGPQKDDASYRLLVPLKPPHGHSFHLELGATEGMPGKYSRIRVEPRCSCKKGGLAKDTPCFLHCHKEQLGKNWGPSCLDTLCTGPYLDAEKTARWFQDMVKDAWVALPQAKHCQLKVLPSKRCCKLRLTDVSNSTVLIHIVHGVQQGNSYALLGTQ</sequence>
<protein>
    <submittedName>
        <fullName evidence="1">IPIL1 protein</fullName>
    </submittedName>
</protein>
<keyword evidence="2" id="KW-1185">Reference proteome</keyword>
<comment type="caution">
    <text evidence="1">The sequence shown here is derived from an EMBL/GenBank/DDBJ whole genome shotgun (WGS) entry which is preliminary data.</text>
</comment>
<reference evidence="1 2" key="1">
    <citation type="submission" date="2019-09" db="EMBL/GenBank/DDBJ databases">
        <title>Bird 10,000 Genomes (B10K) Project - Family phase.</title>
        <authorList>
            <person name="Zhang G."/>
        </authorList>
    </citation>
    <scope>NUCLEOTIDE SEQUENCE [LARGE SCALE GENOMIC DNA]</scope>
    <source>
        <strain evidence="1">B10K-CU-031-08</strain>
        <tissue evidence="1">Muscle</tissue>
    </source>
</reference>
<dbReference type="PANTHER" id="PTHR10656:SF40">
    <property type="entry name" value="INOSITOL 1,4,5-TRISPHOSPHATE RECEPTOR-INTERACTING PROTEIN-LIKE 1"/>
    <property type="match status" value="1"/>
</dbReference>